<dbReference type="Proteomes" id="UP000557717">
    <property type="component" value="Unassembled WGS sequence"/>
</dbReference>
<dbReference type="EMBL" id="JACHFD010000008">
    <property type="protein sequence ID" value="MBB5351748.1"/>
    <property type="molecule type" value="Genomic_DNA"/>
</dbReference>
<sequence>MATVAWVAKEVRGALEVPEAMEEMAVAVDREVAEEIAPVVPEVTAAMVLRGCKGATRLLEVNWMVATEVMGVTAATEVTAAMEASQATVVLVGKVELRVMAAGEGSEEMEGSEERAEMGEQEGLGAPVAEGEMALLEDSAEMVRRVGMVEAVDRVGMEEMGVLARRVEVERWQGMVATAGPAVRVALAVVVAEVGRGAWQCSWLREPLYGMKEPSLEVMELRGVVVGPEVSVEPEVSAEPVELVVKEGLAERVVSVARALLVEKGGTVVPEDWLVMEVPVELREQVASVVPVESAVLRASVVPGAWVGPEALVVLRDWPEREERADWVVPVWVVPVG</sequence>
<reference evidence="1 2" key="1">
    <citation type="submission" date="2020-08" db="EMBL/GenBank/DDBJ databases">
        <title>Genomic Encyclopedia of Type Strains, Phase IV (KMG-IV): sequencing the most valuable type-strain genomes for metagenomic binning, comparative biology and taxonomic classification.</title>
        <authorList>
            <person name="Goeker M."/>
        </authorList>
    </citation>
    <scope>NUCLEOTIDE SEQUENCE [LARGE SCALE GENOMIC DNA]</scope>
    <source>
        <strain evidence="1 2">YC6886</strain>
    </source>
</reference>
<keyword evidence="2" id="KW-1185">Reference proteome</keyword>
<protein>
    <submittedName>
        <fullName evidence="1">Uncharacterized protein</fullName>
    </submittedName>
</protein>
<organism evidence="1 2">
    <name type="scientific">Haloferula luteola</name>
    <dbReference type="NCBI Taxonomy" id="595692"/>
    <lineage>
        <taxon>Bacteria</taxon>
        <taxon>Pseudomonadati</taxon>
        <taxon>Verrucomicrobiota</taxon>
        <taxon>Verrucomicrobiia</taxon>
        <taxon>Verrucomicrobiales</taxon>
        <taxon>Verrucomicrobiaceae</taxon>
        <taxon>Haloferula</taxon>
    </lineage>
</organism>
<accession>A0A840VAN7</accession>
<evidence type="ECO:0000313" key="2">
    <source>
        <dbReference type="Proteomes" id="UP000557717"/>
    </source>
</evidence>
<comment type="caution">
    <text evidence="1">The sequence shown here is derived from an EMBL/GenBank/DDBJ whole genome shotgun (WGS) entry which is preliminary data.</text>
</comment>
<evidence type="ECO:0000313" key="1">
    <source>
        <dbReference type="EMBL" id="MBB5351748.1"/>
    </source>
</evidence>
<dbReference type="AlphaFoldDB" id="A0A840VAN7"/>
<gene>
    <name evidence="1" type="ORF">HNR46_001987</name>
</gene>
<name>A0A840VAN7_9BACT</name>
<proteinExistence type="predicted"/>